<protein>
    <submittedName>
        <fullName evidence="1">Uncharacterized protein</fullName>
    </submittedName>
</protein>
<gene>
    <name evidence="1" type="ORF">EfsSVR2332_36410</name>
</gene>
<evidence type="ECO:0000313" key="1">
    <source>
        <dbReference type="EMBL" id="BDQ63563.1"/>
    </source>
</evidence>
<reference evidence="1" key="1">
    <citation type="submission" date="2022-08" db="EMBL/GenBank/DDBJ databases">
        <title>Molecular epidemiological analysis of five strains of VanD-type vancomycin-resistant Enterococcus faecalis.</title>
        <authorList>
            <person name="Mimura K."/>
            <person name="Hashimoto Y."/>
            <person name="Tomita H."/>
        </authorList>
    </citation>
    <scope>NUCLEOTIDE SEQUENCE</scope>
    <source>
        <strain evidence="1">SVR2332</strain>
    </source>
</reference>
<accession>A0AC59HUZ3</accession>
<dbReference type="Proteomes" id="UP001317613">
    <property type="component" value="Chromosome"/>
</dbReference>
<dbReference type="EMBL" id="AP026729">
    <property type="protein sequence ID" value="BDQ63563.1"/>
    <property type="molecule type" value="Genomic_DNA"/>
</dbReference>
<organism evidence="1 2">
    <name type="scientific">Enterococcus faecalis</name>
    <name type="common">Streptococcus faecalis</name>
    <dbReference type="NCBI Taxonomy" id="1351"/>
    <lineage>
        <taxon>Bacteria</taxon>
        <taxon>Bacillati</taxon>
        <taxon>Bacillota</taxon>
        <taxon>Bacilli</taxon>
        <taxon>Lactobacillales</taxon>
        <taxon>Enterococcaceae</taxon>
        <taxon>Enterococcus</taxon>
    </lineage>
</organism>
<proteinExistence type="predicted"/>
<name>A0AC59HUZ3_ENTFL</name>
<evidence type="ECO:0000313" key="2">
    <source>
        <dbReference type="Proteomes" id="UP001317613"/>
    </source>
</evidence>
<sequence length="220" mass="25787">MILKKIVFERLNTGGIKLSQQEIRNALNSGELNDLINKIGDTNDNFLLSWNYPKNLSQIEKDIDRMDNREMVLRFFAYKDSLVNETRKGTRTTLDMYAEKGSKFDRKQTEKLEVYFEKTLELANLLFGTEAFNKKEGTKPEKMIYDTVMLACSKLVDNGNVLEIINNRGKINYHKNNELKNGYFEKHKELFNGKYTSLSKVEERYMNFYLYMVSHIVEGV</sequence>